<dbReference type="AlphaFoldDB" id="A0A1S1RIA5"/>
<dbReference type="EMBL" id="MBLM01000002">
    <property type="protein sequence ID" value="OHV46528.1"/>
    <property type="molecule type" value="Genomic_DNA"/>
</dbReference>
<dbReference type="SUPFAM" id="SSF46785">
    <property type="entry name" value="Winged helix' DNA-binding domain"/>
    <property type="match status" value="1"/>
</dbReference>
<dbReference type="Proteomes" id="UP000179627">
    <property type="component" value="Unassembled WGS sequence"/>
</dbReference>
<sequence>MASQLSARMGRELTADAGISLADYDILVHLSEAPGGRLRVTRLARELSWEQSRLSHQVARMTRRGLVAREECAEDGRGALVVLTAQGRAVIERAAPAHVAFVRERVFDALTDAQVDALDAIATTVLDSLAADGHPPAAAD</sequence>
<dbReference type="InterPro" id="IPR039422">
    <property type="entry name" value="MarR/SlyA-like"/>
</dbReference>
<name>A0A1S1RIA5_9ACTN</name>
<dbReference type="PANTHER" id="PTHR33164">
    <property type="entry name" value="TRANSCRIPTIONAL REGULATOR, MARR FAMILY"/>
    <property type="match status" value="1"/>
</dbReference>
<accession>A0A1S1RIA5</accession>
<dbReference type="Gene3D" id="1.10.10.10">
    <property type="entry name" value="Winged helix-like DNA-binding domain superfamily/Winged helix DNA-binding domain"/>
    <property type="match status" value="1"/>
</dbReference>
<dbReference type="PANTHER" id="PTHR33164:SF99">
    <property type="entry name" value="MARR FAMILY REGULATORY PROTEIN"/>
    <property type="match status" value="1"/>
</dbReference>
<dbReference type="InterPro" id="IPR000835">
    <property type="entry name" value="HTH_MarR-typ"/>
</dbReference>
<organism evidence="2 3">
    <name type="scientific">Parafrankia colletiae</name>
    <dbReference type="NCBI Taxonomy" id="573497"/>
    <lineage>
        <taxon>Bacteria</taxon>
        <taxon>Bacillati</taxon>
        <taxon>Actinomycetota</taxon>
        <taxon>Actinomycetes</taxon>
        <taxon>Frankiales</taxon>
        <taxon>Frankiaceae</taxon>
        <taxon>Parafrankia</taxon>
    </lineage>
</organism>
<gene>
    <name evidence="2" type="ORF">CC117_01770</name>
</gene>
<dbReference type="OrthoDB" id="3254910at2"/>
<keyword evidence="3" id="KW-1185">Reference proteome</keyword>
<protein>
    <submittedName>
        <fullName evidence="2">MarR family transcriptional regulator</fullName>
    </submittedName>
</protein>
<dbReference type="PRINTS" id="PR00598">
    <property type="entry name" value="HTHMARR"/>
</dbReference>
<dbReference type="SMART" id="SM00347">
    <property type="entry name" value="HTH_MARR"/>
    <property type="match status" value="1"/>
</dbReference>
<proteinExistence type="predicted"/>
<reference evidence="3" key="1">
    <citation type="submission" date="2016-07" db="EMBL/GenBank/DDBJ databases">
        <title>Sequence Frankia sp. strain CcI1.17.</title>
        <authorList>
            <person name="Ghodhbane-Gtari F."/>
            <person name="Swanson E."/>
            <person name="Gueddou A."/>
            <person name="Morris K."/>
            <person name="Hezbri K."/>
            <person name="Ktari A."/>
            <person name="Nouioui I."/>
            <person name="Abebe-Akele F."/>
            <person name="Simpson S."/>
            <person name="Thomas K."/>
            <person name="Gtari M."/>
            <person name="Tisa L.S."/>
            <person name="Hurst S."/>
        </authorList>
    </citation>
    <scope>NUCLEOTIDE SEQUENCE [LARGE SCALE GENOMIC DNA]</scope>
    <source>
        <strain evidence="3">Cc1.17</strain>
    </source>
</reference>
<dbReference type="PROSITE" id="PS50995">
    <property type="entry name" value="HTH_MARR_2"/>
    <property type="match status" value="1"/>
</dbReference>
<evidence type="ECO:0000313" key="2">
    <source>
        <dbReference type="EMBL" id="OHV46528.1"/>
    </source>
</evidence>
<evidence type="ECO:0000313" key="3">
    <source>
        <dbReference type="Proteomes" id="UP000179627"/>
    </source>
</evidence>
<feature type="domain" description="HTH marR-type" evidence="1">
    <location>
        <begin position="1"/>
        <end position="127"/>
    </location>
</feature>
<dbReference type="InterPro" id="IPR036390">
    <property type="entry name" value="WH_DNA-bd_sf"/>
</dbReference>
<dbReference type="Pfam" id="PF12802">
    <property type="entry name" value="MarR_2"/>
    <property type="match status" value="1"/>
</dbReference>
<dbReference type="GO" id="GO:0003700">
    <property type="term" value="F:DNA-binding transcription factor activity"/>
    <property type="evidence" value="ECO:0007669"/>
    <property type="project" value="InterPro"/>
</dbReference>
<evidence type="ECO:0000259" key="1">
    <source>
        <dbReference type="PROSITE" id="PS50995"/>
    </source>
</evidence>
<comment type="caution">
    <text evidence="2">The sequence shown here is derived from an EMBL/GenBank/DDBJ whole genome shotgun (WGS) entry which is preliminary data.</text>
</comment>
<dbReference type="InterPro" id="IPR036388">
    <property type="entry name" value="WH-like_DNA-bd_sf"/>
</dbReference>
<dbReference type="GO" id="GO:0006950">
    <property type="term" value="P:response to stress"/>
    <property type="evidence" value="ECO:0007669"/>
    <property type="project" value="TreeGrafter"/>
</dbReference>